<gene>
    <name evidence="1" type="ORF">OBE_17457</name>
</gene>
<proteinExistence type="predicted"/>
<comment type="caution">
    <text evidence="1">The sequence shown here is derived from an EMBL/GenBank/DDBJ whole genome shotgun (WGS) entry which is preliminary data.</text>
</comment>
<dbReference type="EMBL" id="AJWZ01011648">
    <property type="protein sequence ID" value="EKC44484.1"/>
    <property type="molecule type" value="Genomic_DNA"/>
</dbReference>
<organism evidence="1">
    <name type="scientific">human gut metagenome</name>
    <dbReference type="NCBI Taxonomy" id="408170"/>
    <lineage>
        <taxon>unclassified sequences</taxon>
        <taxon>metagenomes</taxon>
        <taxon>organismal metagenomes</taxon>
    </lineage>
</organism>
<name>K1RLR5_9ZZZZ</name>
<protein>
    <submittedName>
        <fullName evidence="1">Uncharacterized protein</fullName>
    </submittedName>
</protein>
<feature type="non-terminal residue" evidence="1">
    <location>
        <position position="174"/>
    </location>
</feature>
<accession>K1RLR5</accession>
<dbReference type="AlphaFoldDB" id="K1RLR5"/>
<sequence>MNRDFMSVEDGENKNKYAIGVFCALLNSRIVLSTLKTIIEMNDIEINDLDEILFCPPASVQMEFPFLKFPCTGKDLFDWAAGIENKICDSLEQIFTGNNPIPNHTSLFSIKILKAEYFKYMGKQICEEFIFQFDDIHKLSEQQRTFFISQIVETRSDISVWMAERTEALTIQDM</sequence>
<evidence type="ECO:0000313" key="1">
    <source>
        <dbReference type="EMBL" id="EKC44484.1"/>
    </source>
</evidence>
<reference evidence="1" key="1">
    <citation type="journal article" date="2013" name="Environ. Microbiol.">
        <title>Microbiota from the distal guts of lean and obese adolescents exhibit partial functional redundancy besides clear differences in community structure.</title>
        <authorList>
            <person name="Ferrer M."/>
            <person name="Ruiz A."/>
            <person name="Lanza F."/>
            <person name="Haange S.B."/>
            <person name="Oberbach A."/>
            <person name="Till H."/>
            <person name="Bargiela R."/>
            <person name="Campoy C."/>
            <person name="Segura M.T."/>
            <person name="Richter M."/>
            <person name="von Bergen M."/>
            <person name="Seifert J."/>
            <person name="Suarez A."/>
        </authorList>
    </citation>
    <scope>NUCLEOTIDE SEQUENCE</scope>
</reference>